<dbReference type="Pfam" id="PF01734">
    <property type="entry name" value="Patatin"/>
    <property type="match status" value="1"/>
</dbReference>
<evidence type="ECO:0000256" key="1">
    <source>
        <dbReference type="ARBA" id="ARBA00022801"/>
    </source>
</evidence>
<name>A0A0C2WZS8_SERVB</name>
<accession>A0A0C2WZS8</accession>
<dbReference type="SUPFAM" id="SSF52151">
    <property type="entry name" value="FabD/lysophospholipase-like"/>
    <property type="match status" value="1"/>
</dbReference>
<dbReference type="Proteomes" id="UP000054097">
    <property type="component" value="Unassembled WGS sequence"/>
</dbReference>
<gene>
    <name evidence="6" type="ORF">M408DRAFT_78514</name>
</gene>
<keyword evidence="3" id="KW-0443">Lipid metabolism</keyword>
<reference evidence="6 7" key="1">
    <citation type="submission" date="2014-04" db="EMBL/GenBank/DDBJ databases">
        <authorList>
            <consortium name="DOE Joint Genome Institute"/>
            <person name="Kuo A."/>
            <person name="Zuccaro A."/>
            <person name="Kohler A."/>
            <person name="Nagy L.G."/>
            <person name="Floudas D."/>
            <person name="Copeland A."/>
            <person name="Barry K.W."/>
            <person name="Cichocki N."/>
            <person name="Veneault-Fourrey C."/>
            <person name="LaButti K."/>
            <person name="Lindquist E.A."/>
            <person name="Lipzen A."/>
            <person name="Lundell T."/>
            <person name="Morin E."/>
            <person name="Murat C."/>
            <person name="Sun H."/>
            <person name="Tunlid A."/>
            <person name="Henrissat B."/>
            <person name="Grigoriev I.V."/>
            <person name="Hibbett D.S."/>
            <person name="Martin F."/>
            <person name="Nordberg H.P."/>
            <person name="Cantor M.N."/>
            <person name="Hua S.X."/>
        </authorList>
    </citation>
    <scope>NUCLEOTIDE SEQUENCE [LARGE SCALE GENOMIC DNA]</scope>
    <source>
        <strain evidence="6 7">MAFF 305830</strain>
    </source>
</reference>
<dbReference type="GO" id="GO:0019369">
    <property type="term" value="P:arachidonate metabolic process"/>
    <property type="evidence" value="ECO:0007669"/>
    <property type="project" value="TreeGrafter"/>
</dbReference>
<dbReference type="AlphaFoldDB" id="A0A0C2WZS8"/>
<keyword evidence="2" id="KW-0442">Lipid degradation</keyword>
<dbReference type="PANTHER" id="PTHR24185:SF1">
    <property type="entry name" value="CALCIUM-INDEPENDENT PHOSPHOLIPASE A2-GAMMA"/>
    <property type="match status" value="1"/>
</dbReference>
<dbReference type="InterPro" id="IPR002641">
    <property type="entry name" value="PNPLA_dom"/>
</dbReference>
<evidence type="ECO:0000259" key="5">
    <source>
        <dbReference type="PROSITE" id="PS51635"/>
    </source>
</evidence>
<evidence type="ECO:0000256" key="4">
    <source>
        <dbReference type="PROSITE-ProRule" id="PRU01161"/>
    </source>
</evidence>
<dbReference type="GO" id="GO:0047499">
    <property type="term" value="F:calcium-independent phospholipase A2 activity"/>
    <property type="evidence" value="ECO:0007669"/>
    <property type="project" value="TreeGrafter"/>
</dbReference>
<dbReference type="EMBL" id="KN824348">
    <property type="protein sequence ID" value="KIM22792.1"/>
    <property type="molecule type" value="Genomic_DNA"/>
</dbReference>
<dbReference type="Gene3D" id="3.40.1090.10">
    <property type="entry name" value="Cytosolic phospholipase A2 catalytic domain"/>
    <property type="match status" value="1"/>
</dbReference>
<dbReference type="PANTHER" id="PTHR24185">
    <property type="entry name" value="CALCIUM-INDEPENDENT PHOSPHOLIPASE A2-GAMMA"/>
    <property type="match status" value="1"/>
</dbReference>
<reference evidence="7" key="2">
    <citation type="submission" date="2015-01" db="EMBL/GenBank/DDBJ databases">
        <title>Evolutionary Origins and Diversification of the Mycorrhizal Mutualists.</title>
        <authorList>
            <consortium name="DOE Joint Genome Institute"/>
            <consortium name="Mycorrhizal Genomics Consortium"/>
            <person name="Kohler A."/>
            <person name="Kuo A."/>
            <person name="Nagy L.G."/>
            <person name="Floudas D."/>
            <person name="Copeland A."/>
            <person name="Barry K.W."/>
            <person name="Cichocki N."/>
            <person name="Veneault-Fourrey C."/>
            <person name="LaButti K."/>
            <person name="Lindquist E.A."/>
            <person name="Lipzen A."/>
            <person name="Lundell T."/>
            <person name="Morin E."/>
            <person name="Murat C."/>
            <person name="Riley R."/>
            <person name="Ohm R."/>
            <person name="Sun H."/>
            <person name="Tunlid A."/>
            <person name="Henrissat B."/>
            <person name="Grigoriev I.V."/>
            <person name="Hibbett D.S."/>
            <person name="Martin F."/>
        </authorList>
    </citation>
    <scope>NUCLEOTIDE SEQUENCE [LARGE SCALE GENOMIC DNA]</scope>
    <source>
        <strain evidence="7">MAFF 305830</strain>
    </source>
</reference>
<protein>
    <recommendedName>
        <fullName evidence="5">PNPLA domain-containing protein</fullName>
    </recommendedName>
</protein>
<dbReference type="OrthoDB" id="630895at2759"/>
<evidence type="ECO:0000256" key="3">
    <source>
        <dbReference type="ARBA" id="ARBA00023098"/>
    </source>
</evidence>
<evidence type="ECO:0000313" key="7">
    <source>
        <dbReference type="Proteomes" id="UP000054097"/>
    </source>
</evidence>
<dbReference type="InterPro" id="IPR016035">
    <property type="entry name" value="Acyl_Trfase/lysoPLipase"/>
</dbReference>
<dbReference type="GO" id="GO:0016042">
    <property type="term" value="P:lipid catabolic process"/>
    <property type="evidence" value="ECO:0007669"/>
    <property type="project" value="UniProtKB-KW"/>
</dbReference>
<organism evidence="6 7">
    <name type="scientific">Serendipita vermifera MAFF 305830</name>
    <dbReference type="NCBI Taxonomy" id="933852"/>
    <lineage>
        <taxon>Eukaryota</taxon>
        <taxon>Fungi</taxon>
        <taxon>Dikarya</taxon>
        <taxon>Basidiomycota</taxon>
        <taxon>Agaricomycotina</taxon>
        <taxon>Agaricomycetes</taxon>
        <taxon>Sebacinales</taxon>
        <taxon>Serendipitaceae</taxon>
        <taxon>Serendipita</taxon>
    </lineage>
</organism>
<keyword evidence="7" id="KW-1185">Reference proteome</keyword>
<dbReference type="HOGENOM" id="CLU_000288_144_2_1"/>
<feature type="domain" description="PNPLA" evidence="5">
    <location>
        <begin position="24"/>
        <end position="223"/>
    </location>
</feature>
<dbReference type="PROSITE" id="PS51635">
    <property type="entry name" value="PNPLA"/>
    <property type="match status" value="1"/>
</dbReference>
<dbReference type="GO" id="GO:0016020">
    <property type="term" value="C:membrane"/>
    <property type="evidence" value="ECO:0007669"/>
    <property type="project" value="TreeGrafter"/>
</dbReference>
<keyword evidence="1" id="KW-0378">Hydrolase</keyword>
<sequence>MGCVFSALVSFVSTGLNCYSDLHLLIDNGGPGTYSQLLILKEYMNRLAVDLQVEEDKVYPADYFDLMGGAGFGGLIAFMLGHLKMNVDEIIEELLTLTDLLSFDDSQDSVDREENSKILTKFLESMLQANNIAPDTKMNESWLSTGGSKVALFVASSTNIAHPHIFRTYSSRGSALKPTIAEALCATMAIQSHFLPVKIGPRRRQELFVGGALGANNPTRLLLGEASRVFGKDRRVAQIISLGCGLPRVLSTSSSDTTEIDRLLKEITTDCEMVASELSTRLLNIDAYLRLNVSRGLELFEMKGWNDLGAVGTHTATYLATTVVSESIDDSLWRLVEKVGSVSLGQLSTYIPFIFEGKNSHPYCLIAI</sequence>
<evidence type="ECO:0000256" key="2">
    <source>
        <dbReference type="ARBA" id="ARBA00022963"/>
    </source>
</evidence>
<evidence type="ECO:0000313" key="6">
    <source>
        <dbReference type="EMBL" id="KIM22792.1"/>
    </source>
</evidence>
<dbReference type="GO" id="GO:0046486">
    <property type="term" value="P:glycerolipid metabolic process"/>
    <property type="evidence" value="ECO:0007669"/>
    <property type="project" value="UniProtKB-ARBA"/>
</dbReference>
<dbReference type="STRING" id="933852.A0A0C2WZS8"/>
<proteinExistence type="predicted"/>
<comment type="caution">
    <text evidence="4">Lacks conserved residue(s) required for the propagation of feature annotation.</text>
</comment>